<dbReference type="NCBIfam" id="TIGR00426">
    <property type="entry name" value="competence protein ComEA helix-hairpin-helix repeat region"/>
    <property type="match status" value="1"/>
</dbReference>
<dbReference type="PANTHER" id="PTHR21180">
    <property type="entry name" value="ENDONUCLEASE/EXONUCLEASE/PHOSPHATASE FAMILY DOMAIN-CONTAINING PROTEIN 1"/>
    <property type="match status" value="1"/>
</dbReference>
<feature type="domain" description="Helix-hairpin-helix DNA-binding motif class 1" evidence="1">
    <location>
        <begin position="189"/>
        <end position="208"/>
    </location>
</feature>
<dbReference type="Gene3D" id="3.10.560.10">
    <property type="entry name" value="Outer membrane lipoprotein wza domain like"/>
    <property type="match status" value="1"/>
</dbReference>
<name>A0ABW3L9I0_9BACL</name>
<protein>
    <submittedName>
        <fullName evidence="2">Helix-hairpin-helix domain-containing protein</fullName>
    </submittedName>
</protein>
<accession>A0ABW3L9I0</accession>
<keyword evidence="3" id="KW-1185">Reference proteome</keyword>
<dbReference type="SMART" id="SM00278">
    <property type="entry name" value="HhH1"/>
    <property type="match status" value="2"/>
</dbReference>
<dbReference type="Proteomes" id="UP001597109">
    <property type="component" value="Unassembled WGS sequence"/>
</dbReference>
<evidence type="ECO:0000313" key="3">
    <source>
        <dbReference type="Proteomes" id="UP001597109"/>
    </source>
</evidence>
<dbReference type="EMBL" id="JBHTKI010000007">
    <property type="protein sequence ID" value="MFD1030777.1"/>
    <property type="molecule type" value="Genomic_DNA"/>
</dbReference>
<sequence length="212" mass="22262">MQQIFSKYSRLLIPAAVISLLALYFLFPHGESDEIVTAPSDLIEAEPPQPSETPTIINEPETEPGNILIEIKGQVNAPGVFEMPADSRLHDAIDLAGGLLPEADDLSLNMAMKLTDEMSVYVPKMGETAVTTPVITQSPGGTEAAGSGGTVNINTADEAGLTTLNGIGPSKAAAIIAHREEHGPFASIEALKDVTGIGDKTFENLKDAISVN</sequence>
<dbReference type="RefSeq" id="WP_144840125.1">
    <property type="nucleotide sequence ID" value="NZ_JBHTKI010000007.1"/>
</dbReference>
<gene>
    <name evidence="2" type="ORF">ACFQ1X_04970</name>
</gene>
<dbReference type="InterPro" id="IPR004509">
    <property type="entry name" value="Competence_ComEA_HhH"/>
</dbReference>
<dbReference type="InterPro" id="IPR051675">
    <property type="entry name" value="Endo/Exo/Phosphatase_dom_1"/>
</dbReference>
<feature type="domain" description="Helix-hairpin-helix DNA-binding motif class 1" evidence="1">
    <location>
        <begin position="159"/>
        <end position="178"/>
    </location>
</feature>
<dbReference type="SUPFAM" id="SSF47781">
    <property type="entry name" value="RuvA domain 2-like"/>
    <property type="match status" value="1"/>
</dbReference>
<reference evidence="3" key="1">
    <citation type="journal article" date="2019" name="Int. J. Syst. Evol. Microbiol.">
        <title>The Global Catalogue of Microorganisms (GCM) 10K type strain sequencing project: providing services to taxonomists for standard genome sequencing and annotation.</title>
        <authorList>
            <consortium name="The Broad Institute Genomics Platform"/>
            <consortium name="The Broad Institute Genome Sequencing Center for Infectious Disease"/>
            <person name="Wu L."/>
            <person name="Ma J."/>
        </authorList>
    </citation>
    <scope>NUCLEOTIDE SEQUENCE [LARGE SCALE GENOMIC DNA]</scope>
    <source>
        <strain evidence="3">CCUG 56756</strain>
    </source>
</reference>
<evidence type="ECO:0000259" key="1">
    <source>
        <dbReference type="SMART" id="SM00278"/>
    </source>
</evidence>
<dbReference type="InterPro" id="IPR003583">
    <property type="entry name" value="Hlx-hairpin-Hlx_DNA-bd_motif"/>
</dbReference>
<evidence type="ECO:0000313" key="2">
    <source>
        <dbReference type="EMBL" id="MFD1030777.1"/>
    </source>
</evidence>
<dbReference type="Gene3D" id="1.10.150.280">
    <property type="entry name" value="AF1531-like domain"/>
    <property type="match status" value="1"/>
</dbReference>
<dbReference type="InterPro" id="IPR010994">
    <property type="entry name" value="RuvA_2-like"/>
</dbReference>
<organism evidence="2 3">
    <name type="scientific">Metaplanococcus flavidus</name>
    <dbReference type="NCBI Taxonomy" id="569883"/>
    <lineage>
        <taxon>Bacteria</taxon>
        <taxon>Bacillati</taxon>
        <taxon>Bacillota</taxon>
        <taxon>Bacilli</taxon>
        <taxon>Bacillales</taxon>
        <taxon>Caryophanaceae</taxon>
        <taxon>Metaplanococcus</taxon>
    </lineage>
</organism>
<dbReference type="Pfam" id="PF12836">
    <property type="entry name" value="HHH_3"/>
    <property type="match status" value="1"/>
</dbReference>
<dbReference type="Pfam" id="PF10531">
    <property type="entry name" value="SLBB"/>
    <property type="match status" value="1"/>
</dbReference>
<comment type="caution">
    <text evidence="2">The sequence shown here is derived from an EMBL/GenBank/DDBJ whole genome shotgun (WGS) entry which is preliminary data.</text>
</comment>
<dbReference type="PANTHER" id="PTHR21180:SF32">
    <property type="entry name" value="ENDONUCLEASE_EXONUCLEASE_PHOSPHATASE FAMILY DOMAIN-CONTAINING PROTEIN 1"/>
    <property type="match status" value="1"/>
</dbReference>
<proteinExistence type="predicted"/>
<dbReference type="InterPro" id="IPR019554">
    <property type="entry name" value="Soluble_ligand-bd"/>
</dbReference>